<dbReference type="OrthoDB" id="7356080at2"/>
<protein>
    <submittedName>
        <fullName evidence="4">Acetyltransferase family protein</fullName>
    </submittedName>
</protein>
<dbReference type="Gene3D" id="3.40.630.30">
    <property type="match status" value="1"/>
</dbReference>
<dbReference type="RefSeq" id="WP_038487922.1">
    <property type="nucleotide sequence ID" value="NZ_BCTH01000024.1"/>
</dbReference>
<dbReference type="PROSITE" id="PS51186">
    <property type="entry name" value="GNAT"/>
    <property type="match status" value="1"/>
</dbReference>
<dbReference type="Proteomes" id="UP000027604">
    <property type="component" value="Chromosome I"/>
</dbReference>
<gene>
    <name evidence="4" type="ORF">GJA_283</name>
</gene>
<dbReference type="CDD" id="cd04301">
    <property type="entry name" value="NAT_SF"/>
    <property type="match status" value="1"/>
</dbReference>
<keyword evidence="1 4" id="KW-0808">Transferase</keyword>
<dbReference type="EMBL" id="HG322949">
    <property type="protein sequence ID" value="CDG80944.1"/>
    <property type="molecule type" value="Genomic_DNA"/>
</dbReference>
<keyword evidence="5" id="KW-1185">Reference proteome</keyword>
<accession>W0UWW8</accession>
<dbReference type="PANTHER" id="PTHR43877:SF2">
    <property type="entry name" value="AMINOALKYLPHOSPHONATE N-ACETYLTRANSFERASE-RELATED"/>
    <property type="match status" value="1"/>
</dbReference>
<dbReference type="STRING" id="1349767.GJA_283"/>
<proteinExistence type="predicted"/>
<organism evidence="4 5">
    <name type="scientific">Janthinobacterium agaricidamnosum NBRC 102515 = DSM 9628</name>
    <dbReference type="NCBI Taxonomy" id="1349767"/>
    <lineage>
        <taxon>Bacteria</taxon>
        <taxon>Pseudomonadati</taxon>
        <taxon>Pseudomonadota</taxon>
        <taxon>Betaproteobacteria</taxon>
        <taxon>Burkholderiales</taxon>
        <taxon>Oxalobacteraceae</taxon>
        <taxon>Janthinobacterium</taxon>
    </lineage>
</organism>
<dbReference type="SUPFAM" id="SSF55729">
    <property type="entry name" value="Acyl-CoA N-acyltransferases (Nat)"/>
    <property type="match status" value="1"/>
</dbReference>
<dbReference type="PANTHER" id="PTHR43877">
    <property type="entry name" value="AMINOALKYLPHOSPHONATE N-ACETYLTRANSFERASE-RELATED-RELATED"/>
    <property type="match status" value="1"/>
</dbReference>
<evidence type="ECO:0000259" key="3">
    <source>
        <dbReference type="PROSITE" id="PS51186"/>
    </source>
</evidence>
<dbReference type="eggNOG" id="COG0456">
    <property type="taxonomic scope" value="Bacteria"/>
</dbReference>
<dbReference type="InterPro" id="IPR050832">
    <property type="entry name" value="Bact_Acetyltransf"/>
</dbReference>
<dbReference type="Pfam" id="PF13508">
    <property type="entry name" value="Acetyltransf_7"/>
    <property type="match status" value="1"/>
</dbReference>
<keyword evidence="2" id="KW-0012">Acyltransferase</keyword>
<dbReference type="InterPro" id="IPR016181">
    <property type="entry name" value="Acyl_CoA_acyltransferase"/>
</dbReference>
<sequence>MTITVRIATGHDIDTVFEIRTSVRQNHLSREQLAEMGITPEALLDAIDGGDARIWIAEMDGAAAAFAMADADEGTVFAMFVRPQYEGRGLGRLLMQEAEAFLFARKELIWLVTDAASEIRANGFYQRLGWRQAGAIVDGDIRYEKTAGK</sequence>
<dbReference type="KEGG" id="jag:GJA_283"/>
<evidence type="ECO:0000256" key="1">
    <source>
        <dbReference type="ARBA" id="ARBA00022679"/>
    </source>
</evidence>
<dbReference type="PATRIC" id="fig|1349767.4.peg.971"/>
<name>W0UWW8_9BURK</name>
<evidence type="ECO:0000313" key="4">
    <source>
        <dbReference type="EMBL" id="CDG80944.1"/>
    </source>
</evidence>
<dbReference type="HOGENOM" id="CLU_121819_1_0_4"/>
<evidence type="ECO:0000256" key="2">
    <source>
        <dbReference type="ARBA" id="ARBA00023315"/>
    </source>
</evidence>
<reference evidence="4 5" key="1">
    <citation type="journal article" date="2015" name="Genome Announc.">
        <title>Genome Sequence of Mushroom Soft-Rot Pathogen Janthinobacterium agaricidamnosum.</title>
        <authorList>
            <person name="Graupner K."/>
            <person name="Lackner G."/>
            <person name="Hertweck C."/>
        </authorList>
    </citation>
    <scope>NUCLEOTIDE SEQUENCE [LARGE SCALE GENOMIC DNA]</scope>
    <source>
        <strain evidence="5">NBRC 102515 / DSM 9628</strain>
    </source>
</reference>
<dbReference type="AlphaFoldDB" id="W0UWW8"/>
<evidence type="ECO:0000313" key="5">
    <source>
        <dbReference type="Proteomes" id="UP000027604"/>
    </source>
</evidence>
<dbReference type="GO" id="GO:0016747">
    <property type="term" value="F:acyltransferase activity, transferring groups other than amino-acyl groups"/>
    <property type="evidence" value="ECO:0007669"/>
    <property type="project" value="InterPro"/>
</dbReference>
<dbReference type="InterPro" id="IPR000182">
    <property type="entry name" value="GNAT_dom"/>
</dbReference>
<feature type="domain" description="N-acetyltransferase" evidence="3">
    <location>
        <begin position="3"/>
        <end position="148"/>
    </location>
</feature>